<proteinExistence type="predicted"/>
<evidence type="ECO:0000256" key="4">
    <source>
        <dbReference type="ARBA" id="ARBA00022519"/>
    </source>
</evidence>
<evidence type="ECO:0000256" key="7">
    <source>
        <dbReference type="ARBA" id="ARBA00023136"/>
    </source>
</evidence>
<evidence type="ECO:0000256" key="8">
    <source>
        <dbReference type="SAM" id="Phobius"/>
    </source>
</evidence>
<dbReference type="PANTHER" id="PTHR30574">
    <property type="entry name" value="INNER MEMBRANE PROTEIN YEDE"/>
    <property type="match status" value="1"/>
</dbReference>
<feature type="transmembrane region" description="Helical" evidence="8">
    <location>
        <begin position="29"/>
        <end position="47"/>
    </location>
</feature>
<keyword evidence="4" id="KW-0997">Cell inner membrane</keyword>
<keyword evidence="3" id="KW-1003">Cell membrane</keyword>
<accession>A0A382HYT2</accession>
<evidence type="ECO:0000256" key="2">
    <source>
        <dbReference type="ARBA" id="ARBA00022448"/>
    </source>
</evidence>
<dbReference type="EMBL" id="UINC01064129">
    <property type="protein sequence ID" value="SVB92486.1"/>
    <property type="molecule type" value="Genomic_DNA"/>
</dbReference>
<keyword evidence="6 8" id="KW-1133">Transmembrane helix</keyword>
<dbReference type="GO" id="GO:0005886">
    <property type="term" value="C:plasma membrane"/>
    <property type="evidence" value="ECO:0007669"/>
    <property type="project" value="UniProtKB-SubCell"/>
</dbReference>
<dbReference type="InterPro" id="IPR007272">
    <property type="entry name" value="Sulf_transp_TsuA/YedE"/>
</dbReference>
<dbReference type="AlphaFoldDB" id="A0A382HYT2"/>
<keyword evidence="2" id="KW-0813">Transport</keyword>
<gene>
    <name evidence="9" type="ORF">METZ01_LOCUS245340</name>
</gene>
<name>A0A382HYT2_9ZZZZ</name>
<evidence type="ECO:0000256" key="6">
    <source>
        <dbReference type="ARBA" id="ARBA00022989"/>
    </source>
</evidence>
<evidence type="ECO:0000256" key="3">
    <source>
        <dbReference type="ARBA" id="ARBA00022475"/>
    </source>
</evidence>
<evidence type="ECO:0000256" key="1">
    <source>
        <dbReference type="ARBA" id="ARBA00004429"/>
    </source>
</evidence>
<reference evidence="9" key="1">
    <citation type="submission" date="2018-05" db="EMBL/GenBank/DDBJ databases">
        <authorList>
            <person name="Lanie J.A."/>
            <person name="Ng W.-L."/>
            <person name="Kazmierczak K.M."/>
            <person name="Andrzejewski T.M."/>
            <person name="Davidsen T.M."/>
            <person name="Wayne K.J."/>
            <person name="Tettelin H."/>
            <person name="Glass J.I."/>
            <person name="Rusch D."/>
            <person name="Podicherti R."/>
            <person name="Tsui H.-C.T."/>
            <person name="Winkler M.E."/>
        </authorList>
    </citation>
    <scope>NUCLEOTIDE SEQUENCE</scope>
</reference>
<keyword evidence="5 8" id="KW-0812">Transmembrane</keyword>
<protein>
    <submittedName>
        <fullName evidence="9">Uncharacterized protein</fullName>
    </submittedName>
</protein>
<dbReference type="Pfam" id="PF04143">
    <property type="entry name" value="Sulf_transp"/>
    <property type="match status" value="1"/>
</dbReference>
<evidence type="ECO:0000256" key="5">
    <source>
        <dbReference type="ARBA" id="ARBA00022692"/>
    </source>
</evidence>
<sequence>MLLMVLNGRIAGISGIVYQSFDEPRGRNWALFFLVGLCLGVVIHIWVSGDPGPVFDKPLTTLLPAAFLVGIGTRMGSGCTSGHGICGIARFSGRSIVATIVFMGSAFITVFVQSLVWGL</sequence>
<evidence type="ECO:0000313" key="9">
    <source>
        <dbReference type="EMBL" id="SVB92486.1"/>
    </source>
</evidence>
<keyword evidence="7 8" id="KW-0472">Membrane</keyword>
<feature type="transmembrane region" description="Helical" evidence="8">
    <location>
        <begin position="96"/>
        <end position="117"/>
    </location>
</feature>
<dbReference type="PANTHER" id="PTHR30574:SF1">
    <property type="entry name" value="SULPHUR TRANSPORT DOMAIN-CONTAINING PROTEIN"/>
    <property type="match status" value="1"/>
</dbReference>
<organism evidence="9">
    <name type="scientific">marine metagenome</name>
    <dbReference type="NCBI Taxonomy" id="408172"/>
    <lineage>
        <taxon>unclassified sequences</taxon>
        <taxon>metagenomes</taxon>
        <taxon>ecological metagenomes</taxon>
    </lineage>
</organism>
<comment type="subcellular location">
    <subcellularLocation>
        <location evidence="1">Cell inner membrane</location>
        <topology evidence="1">Multi-pass membrane protein</topology>
    </subcellularLocation>
</comment>